<keyword evidence="1" id="KW-1133">Transmembrane helix</keyword>
<dbReference type="AlphaFoldDB" id="A0AAV0R4E5"/>
<feature type="transmembrane region" description="Helical" evidence="1">
    <location>
        <begin position="33"/>
        <end position="50"/>
    </location>
</feature>
<dbReference type="EMBL" id="CAMGYJ010000010">
    <property type="protein sequence ID" value="CAI0551439.1"/>
    <property type="molecule type" value="Genomic_DNA"/>
</dbReference>
<evidence type="ECO:0000313" key="3">
    <source>
        <dbReference type="Proteomes" id="UP001154282"/>
    </source>
</evidence>
<keyword evidence="1" id="KW-0472">Membrane</keyword>
<sequence>MKLELQPFDANFTLQHTNQTKEMGDKWIFKAKLITNVFFVFWLFVLNVFLHEGLTRDVLVGQSQNLVIAGEEEKLQKLNKVLYAVIQGVMQGVFEKSDLSRMRYNLGVEVIQNEEGVTGKDPKRIYWKKFSRDIRKAMDSNGYTFCSVGGAVLRASRNQSVLTLNRTGMKSKASIRGGIGIHNHILYDGSNQVNGIFHLLMKLTKERGFSSDAAANIVKQEFTTAAYGIKNVWLRRFQELMGLKGSVVGGTKTHGDSENIDFSFLFLRNLTCIRSCGAQNKHHIKSNGAGWLVERIPGCSCP</sequence>
<reference evidence="2" key="1">
    <citation type="submission" date="2022-08" db="EMBL/GenBank/DDBJ databases">
        <authorList>
            <person name="Gutierrez-Valencia J."/>
        </authorList>
    </citation>
    <scope>NUCLEOTIDE SEQUENCE</scope>
</reference>
<organism evidence="2 3">
    <name type="scientific">Linum tenue</name>
    <dbReference type="NCBI Taxonomy" id="586396"/>
    <lineage>
        <taxon>Eukaryota</taxon>
        <taxon>Viridiplantae</taxon>
        <taxon>Streptophyta</taxon>
        <taxon>Embryophyta</taxon>
        <taxon>Tracheophyta</taxon>
        <taxon>Spermatophyta</taxon>
        <taxon>Magnoliopsida</taxon>
        <taxon>eudicotyledons</taxon>
        <taxon>Gunneridae</taxon>
        <taxon>Pentapetalae</taxon>
        <taxon>rosids</taxon>
        <taxon>fabids</taxon>
        <taxon>Malpighiales</taxon>
        <taxon>Linaceae</taxon>
        <taxon>Linum</taxon>
    </lineage>
</organism>
<keyword evidence="1" id="KW-0812">Transmembrane</keyword>
<evidence type="ECO:0000256" key="1">
    <source>
        <dbReference type="SAM" id="Phobius"/>
    </source>
</evidence>
<dbReference type="Proteomes" id="UP001154282">
    <property type="component" value="Unassembled WGS sequence"/>
</dbReference>
<evidence type="ECO:0000313" key="2">
    <source>
        <dbReference type="EMBL" id="CAI0551439.1"/>
    </source>
</evidence>
<keyword evidence="3" id="KW-1185">Reference proteome</keyword>
<gene>
    <name evidence="2" type="ORF">LITE_LOCUS45969</name>
</gene>
<name>A0AAV0R4E5_9ROSI</name>
<protein>
    <submittedName>
        <fullName evidence="2">Uncharacterized protein</fullName>
    </submittedName>
</protein>
<accession>A0AAV0R4E5</accession>
<comment type="caution">
    <text evidence="2">The sequence shown here is derived from an EMBL/GenBank/DDBJ whole genome shotgun (WGS) entry which is preliminary data.</text>
</comment>
<proteinExistence type="predicted"/>